<dbReference type="GO" id="GO:0016787">
    <property type="term" value="F:hydrolase activity"/>
    <property type="evidence" value="ECO:0007669"/>
    <property type="project" value="UniProtKB-KW"/>
</dbReference>
<evidence type="ECO:0000259" key="4">
    <source>
        <dbReference type="SMART" id="SM00849"/>
    </source>
</evidence>
<keyword evidence="6" id="KW-1185">Reference proteome</keyword>
<feature type="domain" description="Metallo-beta-lactamase" evidence="4">
    <location>
        <begin position="12"/>
        <end position="182"/>
    </location>
</feature>
<gene>
    <name evidence="5" type="primary">yycJ_1</name>
    <name evidence="5" type="ORF">PAECIP111891_04232</name>
</gene>
<dbReference type="SMART" id="SM00849">
    <property type="entry name" value="Lactamase_B"/>
    <property type="match status" value="1"/>
</dbReference>
<name>A0ABM9CKF1_9BACL</name>
<dbReference type="EMBL" id="CAKMMW010000013">
    <property type="protein sequence ID" value="CAH1215220.1"/>
    <property type="molecule type" value="Genomic_DNA"/>
</dbReference>
<dbReference type="InterPro" id="IPR052533">
    <property type="entry name" value="WalJ/YycJ-like"/>
</dbReference>
<protein>
    <submittedName>
        <fullName evidence="5">Metallo-hydrolase YycJ</fullName>
        <ecNumber evidence="5">3.-.-.-</ecNumber>
    </submittedName>
</protein>
<dbReference type="InterPro" id="IPR036866">
    <property type="entry name" value="RibonucZ/Hydroxyglut_hydro"/>
</dbReference>
<keyword evidence="5" id="KW-0378">Hydrolase</keyword>
<dbReference type="InterPro" id="IPR001279">
    <property type="entry name" value="Metallo-B-lactamas"/>
</dbReference>
<dbReference type="EC" id="3.-.-.-" evidence="5"/>
<organism evidence="5 6">
    <name type="scientific">Paenibacillus allorhizoplanae</name>
    <dbReference type="NCBI Taxonomy" id="2905648"/>
    <lineage>
        <taxon>Bacteria</taxon>
        <taxon>Bacillati</taxon>
        <taxon>Bacillota</taxon>
        <taxon>Bacilli</taxon>
        <taxon>Bacillales</taxon>
        <taxon>Paenibacillaceae</taxon>
        <taxon>Paenibacillus</taxon>
    </lineage>
</organism>
<accession>A0ABM9CKF1</accession>
<dbReference type="PANTHER" id="PTHR47619:SF1">
    <property type="entry name" value="EXODEOXYRIBONUCLEASE WALJ"/>
    <property type="match status" value="1"/>
</dbReference>
<comment type="function">
    <text evidence="2">Counteracts the endogenous Pycsar antiviral defense system. Phosphodiesterase that enables metal-dependent hydrolysis of host cyclic nucleotide Pycsar defense signals such as cCMP and cUMP.</text>
</comment>
<evidence type="ECO:0000313" key="5">
    <source>
        <dbReference type="EMBL" id="CAH1215220.1"/>
    </source>
</evidence>
<proteinExistence type="predicted"/>
<comment type="catalytic activity">
    <reaction evidence="1">
        <text>3',5'-cyclic CMP + H2O = CMP + H(+)</text>
        <dbReference type="Rhea" id="RHEA:72675"/>
        <dbReference type="ChEBI" id="CHEBI:15377"/>
        <dbReference type="ChEBI" id="CHEBI:15378"/>
        <dbReference type="ChEBI" id="CHEBI:58003"/>
        <dbReference type="ChEBI" id="CHEBI:60377"/>
    </reaction>
    <physiologicalReaction direction="left-to-right" evidence="1">
        <dbReference type="Rhea" id="RHEA:72676"/>
    </physiologicalReaction>
</comment>
<comment type="caution">
    <text evidence="5">The sequence shown here is derived from an EMBL/GenBank/DDBJ whole genome shotgun (WGS) entry which is preliminary data.</text>
</comment>
<dbReference type="Proteomes" id="UP000838821">
    <property type="component" value="Unassembled WGS sequence"/>
</dbReference>
<dbReference type="Gene3D" id="3.60.15.10">
    <property type="entry name" value="Ribonuclease Z/Hydroxyacylglutathione hydrolase-like"/>
    <property type="match status" value="1"/>
</dbReference>
<dbReference type="PANTHER" id="PTHR47619">
    <property type="entry name" value="METALLO-HYDROLASE YYCJ-RELATED"/>
    <property type="match status" value="1"/>
</dbReference>
<evidence type="ECO:0000313" key="6">
    <source>
        <dbReference type="Proteomes" id="UP000838821"/>
    </source>
</evidence>
<evidence type="ECO:0000256" key="1">
    <source>
        <dbReference type="ARBA" id="ARBA00034221"/>
    </source>
</evidence>
<comment type="catalytic activity">
    <reaction evidence="3">
        <text>3',5'-cyclic UMP + H2O = UMP + H(+)</text>
        <dbReference type="Rhea" id="RHEA:70575"/>
        <dbReference type="ChEBI" id="CHEBI:15377"/>
        <dbReference type="ChEBI" id="CHEBI:15378"/>
        <dbReference type="ChEBI" id="CHEBI:57865"/>
        <dbReference type="ChEBI" id="CHEBI:184387"/>
    </reaction>
    <physiologicalReaction direction="left-to-right" evidence="3">
        <dbReference type="Rhea" id="RHEA:70576"/>
    </physiologicalReaction>
</comment>
<dbReference type="Pfam" id="PF12706">
    <property type="entry name" value="Lactamase_B_2"/>
    <property type="match status" value="1"/>
</dbReference>
<dbReference type="SUPFAM" id="SSF56281">
    <property type="entry name" value="Metallo-hydrolase/oxidoreductase"/>
    <property type="match status" value="1"/>
</dbReference>
<sequence length="235" mass="26170">MINILPLGSSSAGNAYRVTDGVTPLLLEAGIRFKDIQKGCNYQLSSISGCLLTHEHGDHVKSANDLMKAGIDIYCSAGTQEAAGLTGHRVITVQAKKQFKLGTWTILPFDTEHDVSEPLGFLLMNSVGEKLLFATDTYYIRYQFSGLTHLLIECNYSMNILNENIKSGRVPVGMKKRLVKSHMSLETMKEFLKANDLSKVQEIWLIHLSDTNSDKELFKREVQELTGKLVYVAGK</sequence>
<evidence type="ECO:0000256" key="2">
    <source>
        <dbReference type="ARBA" id="ARBA00034301"/>
    </source>
</evidence>
<dbReference type="RefSeq" id="WP_236290264.1">
    <property type="nucleotide sequence ID" value="NZ_CAKMMW010000013.1"/>
</dbReference>
<evidence type="ECO:0000256" key="3">
    <source>
        <dbReference type="ARBA" id="ARBA00048505"/>
    </source>
</evidence>
<reference evidence="5" key="1">
    <citation type="submission" date="2022-01" db="EMBL/GenBank/DDBJ databases">
        <authorList>
            <person name="Criscuolo A."/>
        </authorList>
    </citation>
    <scope>NUCLEOTIDE SEQUENCE</scope>
    <source>
        <strain evidence="5">CIP111891</strain>
    </source>
</reference>